<dbReference type="SUPFAM" id="SSF89000">
    <property type="entry name" value="post-HMGL domain-like"/>
    <property type="match status" value="1"/>
</dbReference>
<dbReference type="InterPro" id="IPR005668">
    <property type="entry name" value="IPM_Synthase"/>
</dbReference>
<keyword evidence="9 10" id="KW-0100">Branched-chain amino acid biosynthesis</keyword>
<accession>A0A6N3C7I0</accession>
<evidence type="ECO:0000256" key="5">
    <source>
        <dbReference type="ARBA" id="ARBA00022430"/>
    </source>
</evidence>
<comment type="cofactor">
    <cofactor evidence="10">
        <name>Mg(2+)</name>
        <dbReference type="ChEBI" id="CHEBI:18420"/>
    </cofactor>
</comment>
<dbReference type="GO" id="GO:0005737">
    <property type="term" value="C:cytoplasm"/>
    <property type="evidence" value="ECO:0007669"/>
    <property type="project" value="UniProtKB-SubCell"/>
</dbReference>
<dbReference type="EC" id="2.3.3.13" evidence="4 10"/>
<dbReference type="RefSeq" id="WP_156530861.1">
    <property type="nucleotide sequence ID" value="NZ_CACRUE010000026.1"/>
</dbReference>
<dbReference type="CDD" id="cd07942">
    <property type="entry name" value="DRE_TIM_LeuA"/>
    <property type="match status" value="1"/>
</dbReference>
<feature type="binding site" evidence="10">
    <location>
        <position position="250"/>
    </location>
    <ligand>
        <name>Mg(2+)</name>
        <dbReference type="ChEBI" id="CHEBI:18420"/>
    </ligand>
</feature>
<comment type="subunit">
    <text evidence="10">Homodimer.</text>
</comment>
<dbReference type="SUPFAM" id="SSF110921">
    <property type="entry name" value="2-isopropylmalate synthase LeuA, allosteric (dimerisation) domain"/>
    <property type="match status" value="1"/>
</dbReference>
<keyword evidence="8 10" id="KW-0479">Metal-binding</keyword>
<dbReference type="PROSITE" id="PS00815">
    <property type="entry name" value="AIPM_HOMOCIT_SYNTH_1"/>
    <property type="match status" value="1"/>
</dbReference>
<evidence type="ECO:0000256" key="9">
    <source>
        <dbReference type="ARBA" id="ARBA00023304"/>
    </source>
</evidence>
<evidence type="ECO:0000256" key="10">
    <source>
        <dbReference type="HAMAP-Rule" id="MF_00572"/>
    </source>
</evidence>
<keyword evidence="10" id="KW-0460">Magnesium</keyword>
<dbReference type="InterPro" id="IPR000891">
    <property type="entry name" value="PYR_CT"/>
</dbReference>
<feature type="binding site" evidence="10">
    <location>
        <position position="284"/>
    </location>
    <ligand>
        <name>Mg(2+)</name>
        <dbReference type="ChEBI" id="CHEBI:18420"/>
    </ligand>
</feature>
<name>A0A6N3C7I0_9FIRM</name>
<proteinExistence type="inferred from homology"/>
<evidence type="ECO:0000256" key="7">
    <source>
        <dbReference type="ARBA" id="ARBA00022679"/>
    </source>
</evidence>
<dbReference type="HAMAP" id="MF_00572">
    <property type="entry name" value="LeuA_type2"/>
    <property type="match status" value="1"/>
</dbReference>
<dbReference type="InterPro" id="IPR039371">
    <property type="entry name" value="LeuA_N_DRE-TIM"/>
</dbReference>
<feature type="region of interest" description="Regulatory domain" evidence="10">
    <location>
        <begin position="443"/>
        <end position="581"/>
    </location>
</feature>
<evidence type="ECO:0000259" key="11">
    <source>
        <dbReference type="PROSITE" id="PS50991"/>
    </source>
</evidence>
<dbReference type="GO" id="GO:0000287">
    <property type="term" value="F:magnesium ion binding"/>
    <property type="evidence" value="ECO:0007669"/>
    <property type="project" value="UniProtKB-UniRule"/>
</dbReference>
<keyword evidence="5 10" id="KW-0432">Leucine biosynthesis</keyword>
<dbReference type="PANTHER" id="PTHR46911">
    <property type="match status" value="1"/>
</dbReference>
<evidence type="ECO:0000256" key="6">
    <source>
        <dbReference type="ARBA" id="ARBA00022605"/>
    </source>
</evidence>
<sequence length="581" mass="65839">MKNSEFNYKKYVKPNFQPKNFTNREWPDKDITKAPIWCSVDLRDGNQSLPTPMSVDEKMGMFKMLLDVGFKEIEVGFPSASQTEYDFLRKLIDENLIPDDVKVQVLTQSREHLITKTFEALKGCKNAIVHLYNSTSVLQRDVVFNMDKEEIIGIAVKGAKLIKEEAAKYPETNFQFEYSPESFTGTEMDYALEICEAVMDVWQPTSENKMIINLPSTVEMTTPNRYADQIEWFSKTIKNRDCVSISLHPHNDRGTSTAAAELGLLAGADRIEGTLFGNGERTGNLDILIVGMNMYSQGVDPELDFSNINKIAEIYKDCTKLPIHERHPYVGDLVFTAFSGSHQDAIRKGMKARESRGEYVWQVPYLPLDPHDLGREYKEIIRINSQSGKGGAAYIMESEFGYNMPKAMQKYFGKVVKRRSDSMGKELSPQEIFNLFEKWYINIETPYKLTKYKISSVDSDSFDVDSNNIETNNLLLEAVINFNGHDYTIKGTGNGPVDAFSNALMQQDEEELKSLKNYKFVHYHEHALGEGSHVKGVAYIQIDTGSTEPYFGVGISENINTAAISALMNAINKSYIKMDVN</sequence>
<organism evidence="12">
    <name type="scientific">Intestinibacter bartlettii</name>
    <dbReference type="NCBI Taxonomy" id="261299"/>
    <lineage>
        <taxon>Bacteria</taxon>
        <taxon>Bacillati</taxon>
        <taxon>Bacillota</taxon>
        <taxon>Clostridia</taxon>
        <taxon>Peptostreptococcales</taxon>
        <taxon>Peptostreptococcaceae</taxon>
        <taxon>Intestinibacter</taxon>
    </lineage>
</organism>
<dbReference type="UniPathway" id="UPA00048">
    <property type="reaction ID" value="UER00070"/>
</dbReference>
<dbReference type="InterPro" id="IPR002034">
    <property type="entry name" value="AIPM/Hcit_synth_CS"/>
</dbReference>
<comment type="subcellular location">
    <subcellularLocation>
        <location evidence="10">Cytoplasm</location>
    </subcellularLocation>
</comment>
<dbReference type="NCBIfam" id="NF002991">
    <property type="entry name" value="PRK03739.1"/>
    <property type="match status" value="1"/>
</dbReference>
<comment type="function">
    <text evidence="10">Catalyzes the condensation of the acetyl group of acetyl-CoA with 3-methyl-2-oxobutanoate (2-ketoisovalerate) to form 3-carboxy-3-hydroxy-4-methylpentanoate (2-isopropylmalate).</text>
</comment>
<feature type="binding site" evidence="10">
    <location>
        <position position="248"/>
    </location>
    <ligand>
        <name>Mg(2+)</name>
        <dbReference type="ChEBI" id="CHEBI:18420"/>
    </ligand>
</feature>
<dbReference type="PROSITE" id="PS00816">
    <property type="entry name" value="AIPM_HOMOCIT_SYNTH_2"/>
    <property type="match status" value="1"/>
</dbReference>
<gene>
    <name evidence="12" type="primary">leuA_1</name>
    <name evidence="10" type="synonym">leuA</name>
    <name evidence="12" type="ORF">IBLFYP30_01710</name>
</gene>
<dbReference type="SUPFAM" id="SSF51569">
    <property type="entry name" value="Aldolase"/>
    <property type="match status" value="1"/>
</dbReference>
<keyword evidence="12" id="KW-0012">Acyltransferase</keyword>
<keyword evidence="6 10" id="KW-0028">Amino-acid biosynthesis</keyword>
<reference evidence="12" key="1">
    <citation type="submission" date="2019-11" db="EMBL/GenBank/DDBJ databases">
        <authorList>
            <person name="Feng L."/>
        </authorList>
    </citation>
    <scope>NUCLEOTIDE SEQUENCE</scope>
    <source>
        <strain evidence="12">IbartlettiiLFYP30</strain>
    </source>
</reference>
<dbReference type="AlphaFoldDB" id="A0A6N3C7I0"/>
<feature type="binding site" evidence="10">
    <location>
        <position position="44"/>
    </location>
    <ligand>
        <name>Mg(2+)</name>
        <dbReference type="ChEBI" id="CHEBI:18420"/>
    </ligand>
</feature>
<comment type="similarity">
    <text evidence="3 10">Belongs to the alpha-IPM synthase/homocitrate synthase family. LeuA type 2 subfamily.</text>
</comment>
<evidence type="ECO:0000256" key="2">
    <source>
        <dbReference type="ARBA" id="ARBA00004689"/>
    </source>
</evidence>
<comment type="catalytic activity">
    <reaction evidence="1 10">
        <text>3-methyl-2-oxobutanoate + acetyl-CoA + H2O = (2S)-2-isopropylmalate + CoA + H(+)</text>
        <dbReference type="Rhea" id="RHEA:21524"/>
        <dbReference type="ChEBI" id="CHEBI:1178"/>
        <dbReference type="ChEBI" id="CHEBI:11851"/>
        <dbReference type="ChEBI" id="CHEBI:15377"/>
        <dbReference type="ChEBI" id="CHEBI:15378"/>
        <dbReference type="ChEBI" id="CHEBI:57287"/>
        <dbReference type="ChEBI" id="CHEBI:57288"/>
        <dbReference type="EC" id="2.3.3.13"/>
    </reaction>
</comment>
<protein>
    <recommendedName>
        <fullName evidence="4 10">2-isopropylmalate synthase</fullName>
        <ecNumber evidence="4 10">2.3.3.13</ecNumber>
    </recommendedName>
    <alternativeName>
        <fullName evidence="10">Alpha-IPM synthase</fullName>
    </alternativeName>
    <alternativeName>
        <fullName evidence="10">Alpha-isopropylmalate synthase</fullName>
    </alternativeName>
</protein>
<dbReference type="InterPro" id="IPR036230">
    <property type="entry name" value="LeuA_allosteric_dom_sf"/>
</dbReference>
<dbReference type="Pfam" id="PF08502">
    <property type="entry name" value="LeuA_dimer"/>
    <property type="match status" value="1"/>
</dbReference>
<dbReference type="InterPro" id="IPR054692">
    <property type="entry name" value="LeuA-like_post-cat"/>
</dbReference>
<keyword evidence="7 10" id="KW-0808">Transferase</keyword>
<dbReference type="NCBIfam" id="TIGR00970">
    <property type="entry name" value="leuA_yeast"/>
    <property type="match status" value="1"/>
</dbReference>
<dbReference type="GO" id="GO:0003985">
    <property type="term" value="F:acetyl-CoA C-acetyltransferase activity"/>
    <property type="evidence" value="ECO:0007669"/>
    <property type="project" value="UniProtKB-UniRule"/>
</dbReference>
<feature type="domain" description="Pyruvate carboxyltransferase" evidence="11">
    <location>
        <begin position="35"/>
        <end position="309"/>
    </location>
</feature>
<dbReference type="PROSITE" id="PS50991">
    <property type="entry name" value="PYR_CT"/>
    <property type="match status" value="1"/>
</dbReference>
<evidence type="ECO:0000256" key="1">
    <source>
        <dbReference type="ARBA" id="ARBA00000064"/>
    </source>
</evidence>
<dbReference type="EMBL" id="CACRUE010000026">
    <property type="protein sequence ID" value="VYU08943.1"/>
    <property type="molecule type" value="Genomic_DNA"/>
</dbReference>
<evidence type="ECO:0000256" key="3">
    <source>
        <dbReference type="ARBA" id="ARBA00009767"/>
    </source>
</evidence>
<evidence type="ECO:0000256" key="8">
    <source>
        <dbReference type="ARBA" id="ARBA00022723"/>
    </source>
</evidence>
<dbReference type="Gene3D" id="3.20.20.70">
    <property type="entry name" value="Aldolase class I"/>
    <property type="match status" value="1"/>
</dbReference>
<dbReference type="SMART" id="SM00917">
    <property type="entry name" value="LeuA_dimer"/>
    <property type="match status" value="1"/>
</dbReference>
<dbReference type="GO" id="GO:0009098">
    <property type="term" value="P:L-leucine biosynthetic process"/>
    <property type="evidence" value="ECO:0007669"/>
    <property type="project" value="UniProtKB-UniRule"/>
</dbReference>
<dbReference type="InterPro" id="IPR013785">
    <property type="entry name" value="Aldolase_TIM"/>
</dbReference>
<keyword evidence="10" id="KW-0963">Cytoplasm</keyword>
<dbReference type="GO" id="GO:0003852">
    <property type="term" value="F:2-isopropylmalate synthase activity"/>
    <property type="evidence" value="ECO:0007669"/>
    <property type="project" value="UniProtKB-UniRule"/>
</dbReference>
<comment type="pathway">
    <text evidence="2 10">Amino-acid biosynthesis; L-leucine biosynthesis; L-leucine from 3-methyl-2-oxobutanoate: step 1/4.</text>
</comment>
<dbReference type="Pfam" id="PF00682">
    <property type="entry name" value="HMGL-like"/>
    <property type="match status" value="1"/>
</dbReference>
<evidence type="ECO:0000313" key="12">
    <source>
        <dbReference type="EMBL" id="VYU08943.1"/>
    </source>
</evidence>
<dbReference type="Pfam" id="PF22615">
    <property type="entry name" value="IPMS_D2"/>
    <property type="match status" value="1"/>
</dbReference>
<evidence type="ECO:0000256" key="4">
    <source>
        <dbReference type="ARBA" id="ARBA00012973"/>
    </source>
</evidence>
<dbReference type="PANTHER" id="PTHR46911:SF1">
    <property type="entry name" value="2-ISOPROPYLMALATE SYNTHASE"/>
    <property type="match status" value="1"/>
</dbReference>
<dbReference type="InterPro" id="IPR013709">
    <property type="entry name" value="2-isopropylmalate_synth_dimer"/>
</dbReference>
<dbReference type="Gene3D" id="3.30.160.270">
    <property type="match status" value="1"/>
</dbReference>